<sequence length="68" mass="7509">MMWKKLKVLGAGSYGTVSLATPLPQYYSGTAIYGAVKSAEVAFVFPPKKVIYFSLALEHRKMHTSPFP</sequence>
<proteinExistence type="predicted"/>
<gene>
    <name evidence="1" type="ORF">H5410_042615</name>
</gene>
<keyword evidence="2" id="KW-1185">Reference proteome</keyword>
<evidence type="ECO:0000313" key="1">
    <source>
        <dbReference type="EMBL" id="KAG5592101.1"/>
    </source>
</evidence>
<name>A0A9J5XW64_SOLCO</name>
<protein>
    <submittedName>
        <fullName evidence="1">Uncharacterized protein</fullName>
    </submittedName>
</protein>
<organism evidence="1 2">
    <name type="scientific">Solanum commersonii</name>
    <name type="common">Commerson's wild potato</name>
    <name type="synonym">Commerson's nightshade</name>
    <dbReference type="NCBI Taxonomy" id="4109"/>
    <lineage>
        <taxon>Eukaryota</taxon>
        <taxon>Viridiplantae</taxon>
        <taxon>Streptophyta</taxon>
        <taxon>Embryophyta</taxon>
        <taxon>Tracheophyta</taxon>
        <taxon>Spermatophyta</taxon>
        <taxon>Magnoliopsida</taxon>
        <taxon>eudicotyledons</taxon>
        <taxon>Gunneridae</taxon>
        <taxon>Pentapetalae</taxon>
        <taxon>asterids</taxon>
        <taxon>lamiids</taxon>
        <taxon>Solanales</taxon>
        <taxon>Solanaceae</taxon>
        <taxon>Solanoideae</taxon>
        <taxon>Solaneae</taxon>
        <taxon>Solanum</taxon>
    </lineage>
</organism>
<dbReference type="AlphaFoldDB" id="A0A9J5XW64"/>
<comment type="caution">
    <text evidence="1">The sequence shown here is derived from an EMBL/GenBank/DDBJ whole genome shotgun (WGS) entry which is preliminary data.</text>
</comment>
<evidence type="ECO:0000313" key="2">
    <source>
        <dbReference type="Proteomes" id="UP000824120"/>
    </source>
</evidence>
<dbReference type="EMBL" id="JACXVP010000008">
    <property type="protein sequence ID" value="KAG5592101.1"/>
    <property type="molecule type" value="Genomic_DNA"/>
</dbReference>
<reference evidence="1 2" key="1">
    <citation type="submission" date="2020-09" db="EMBL/GenBank/DDBJ databases">
        <title>De no assembly of potato wild relative species, Solanum commersonii.</title>
        <authorList>
            <person name="Cho K."/>
        </authorList>
    </citation>
    <scope>NUCLEOTIDE SEQUENCE [LARGE SCALE GENOMIC DNA]</scope>
    <source>
        <strain evidence="1">LZ3.2</strain>
        <tissue evidence="1">Leaf</tissue>
    </source>
</reference>
<dbReference type="Proteomes" id="UP000824120">
    <property type="component" value="Chromosome 8"/>
</dbReference>
<accession>A0A9J5XW64</accession>